<organism evidence="1 2">
    <name type="scientific">Kribbella albertanoniae</name>
    <dbReference type="NCBI Taxonomy" id="1266829"/>
    <lineage>
        <taxon>Bacteria</taxon>
        <taxon>Bacillati</taxon>
        <taxon>Actinomycetota</taxon>
        <taxon>Actinomycetes</taxon>
        <taxon>Propionibacteriales</taxon>
        <taxon>Kribbellaceae</taxon>
        <taxon>Kribbella</taxon>
    </lineage>
</organism>
<keyword evidence="2" id="KW-1185">Reference proteome</keyword>
<evidence type="ECO:0000313" key="1">
    <source>
        <dbReference type="EMBL" id="TDC17867.1"/>
    </source>
</evidence>
<evidence type="ECO:0000313" key="2">
    <source>
        <dbReference type="Proteomes" id="UP000295075"/>
    </source>
</evidence>
<evidence type="ECO:0008006" key="3">
    <source>
        <dbReference type="Google" id="ProtNLM"/>
    </source>
</evidence>
<protein>
    <recommendedName>
        <fullName evidence="3">HEAT repeat domain-containing protein</fullName>
    </recommendedName>
</protein>
<name>A0A4R4PAA2_9ACTN</name>
<sequence>MIDLLFGGPWKRLVSADRDYQEAKADFLNADPVEELRKQFRSASDIHAALRFLDAIAWSHPSVAGELIPEVFYWACMQARYSGLARRILVTLRPRDRDAELEPLIAAEMNNLTADRWDQIRGLVWLLEDLGRADVLAELKTRLLASADEELLDIAEDIDGPPEGV</sequence>
<dbReference type="AlphaFoldDB" id="A0A4R4PAA2"/>
<dbReference type="OrthoDB" id="3682713at2"/>
<reference evidence="1 2" key="1">
    <citation type="submission" date="2019-03" db="EMBL/GenBank/DDBJ databases">
        <title>Draft genome sequences of novel Actinobacteria.</title>
        <authorList>
            <person name="Sahin N."/>
            <person name="Ay H."/>
            <person name="Saygin H."/>
        </authorList>
    </citation>
    <scope>NUCLEOTIDE SEQUENCE [LARGE SCALE GENOMIC DNA]</scope>
    <source>
        <strain evidence="1 2">JCM 30547</strain>
    </source>
</reference>
<dbReference type="EMBL" id="SMKA01000261">
    <property type="protein sequence ID" value="TDC17867.1"/>
    <property type="molecule type" value="Genomic_DNA"/>
</dbReference>
<comment type="caution">
    <text evidence="1">The sequence shown here is derived from an EMBL/GenBank/DDBJ whole genome shotgun (WGS) entry which is preliminary data.</text>
</comment>
<dbReference type="Proteomes" id="UP000295075">
    <property type="component" value="Unassembled WGS sequence"/>
</dbReference>
<gene>
    <name evidence="1" type="ORF">E1261_36260</name>
</gene>
<proteinExistence type="predicted"/>
<accession>A0A4R4PAA2</accession>
<dbReference type="RefSeq" id="WP_132414259.1">
    <property type="nucleotide sequence ID" value="NZ_SMKA01000261.1"/>
</dbReference>